<dbReference type="Gene3D" id="3.30.530.20">
    <property type="match status" value="1"/>
</dbReference>
<comment type="caution">
    <text evidence="3">The sequence shown here is derived from an EMBL/GenBank/DDBJ whole genome shotgun (WGS) entry which is preliminary data.</text>
</comment>
<dbReference type="InterPro" id="IPR013538">
    <property type="entry name" value="ASHA1/2-like_C"/>
</dbReference>
<evidence type="ECO:0000313" key="4">
    <source>
        <dbReference type="Proteomes" id="UP001500957"/>
    </source>
</evidence>
<name>A0ABN1GXL3_9ACTN</name>
<accession>A0ABN1GXL3</accession>
<dbReference type="EMBL" id="BAAAHE010000021">
    <property type="protein sequence ID" value="GAA0622772.1"/>
    <property type="molecule type" value="Genomic_DNA"/>
</dbReference>
<feature type="domain" description="Activator of Hsp90 ATPase homologue 1/2-like C-terminal" evidence="2">
    <location>
        <begin position="11"/>
        <end position="150"/>
    </location>
</feature>
<proteinExistence type="inferred from homology"/>
<evidence type="ECO:0000259" key="2">
    <source>
        <dbReference type="Pfam" id="PF08327"/>
    </source>
</evidence>
<protein>
    <submittedName>
        <fullName evidence="3">SRPBCC family protein</fullName>
    </submittedName>
</protein>
<dbReference type="RefSeq" id="WP_344605583.1">
    <property type="nucleotide sequence ID" value="NZ_BAAAHE010000021.1"/>
</dbReference>
<evidence type="ECO:0000256" key="1">
    <source>
        <dbReference type="ARBA" id="ARBA00006817"/>
    </source>
</evidence>
<comment type="similarity">
    <text evidence="1">Belongs to the AHA1 family.</text>
</comment>
<gene>
    <name evidence="3" type="ORF">GCM10009547_27170</name>
</gene>
<dbReference type="SUPFAM" id="SSF55961">
    <property type="entry name" value="Bet v1-like"/>
    <property type="match status" value="1"/>
</dbReference>
<dbReference type="Proteomes" id="UP001500957">
    <property type="component" value="Unassembled WGS sequence"/>
</dbReference>
<reference evidence="3 4" key="1">
    <citation type="journal article" date="2019" name="Int. J. Syst. Evol. Microbiol.">
        <title>The Global Catalogue of Microorganisms (GCM) 10K type strain sequencing project: providing services to taxonomists for standard genome sequencing and annotation.</title>
        <authorList>
            <consortium name="The Broad Institute Genomics Platform"/>
            <consortium name="The Broad Institute Genome Sequencing Center for Infectious Disease"/>
            <person name="Wu L."/>
            <person name="Ma J."/>
        </authorList>
    </citation>
    <scope>NUCLEOTIDE SEQUENCE [LARGE SCALE GENOMIC DNA]</scope>
    <source>
        <strain evidence="3 4">JCM 10671</strain>
    </source>
</reference>
<organism evidence="3 4">
    <name type="scientific">Sporichthya brevicatena</name>
    <dbReference type="NCBI Taxonomy" id="171442"/>
    <lineage>
        <taxon>Bacteria</taxon>
        <taxon>Bacillati</taxon>
        <taxon>Actinomycetota</taxon>
        <taxon>Actinomycetes</taxon>
        <taxon>Sporichthyales</taxon>
        <taxon>Sporichthyaceae</taxon>
        <taxon>Sporichthya</taxon>
    </lineage>
</organism>
<evidence type="ECO:0000313" key="3">
    <source>
        <dbReference type="EMBL" id="GAA0622772.1"/>
    </source>
</evidence>
<dbReference type="InterPro" id="IPR023393">
    <property type="entry name" value="START-like_dom_sf"/>
</dbReference>
<dbReference type="CDD" id="cd08895">
    <property type="entry name" value="SRPBCC_CalC_Aha1-like_2"/>
    <property type="match status" value="1"/>
</dbReference>
<keyword evidence="4" id="KW-1185">Reference proteome</keyword>
<sequence length="154" mass="16615">MTTTRVTRFVAAPPEAVYAAILDPEAVQHWMVPDGMTSEVHRFDAREGGEFEISLTHDNPAILGKTEGATDSFAGHFAELVPGSSVVQVVQFETDDPALAGPMTIRYLLHERDGGTEVEGVHENLPPGVAPAENELGWRISLGKLAALLEADPW</sequence>
<dbReference type="Pfam" id="PF08327">
    <property type="entry name" value="AHSA1"/>
    <property type="match status" value="1"/>
</dbReference>